<comment type="catalytic activity">
    <reaction evidence="1 10">
        <text>1-(5-phospho-beta-D-ribosyl)-ATP + H2O = 1-(5-phospho-beta-D-ribosyl)-5'-AMP + diphosphate + H(+)</text>
        <dbReference type="Rhea" id="RHEA:22828"/>
        <dbReference type="ChEBI" id="CHEBI:15377"/>
        <dbReference type="ChEBI" id="CHEBI:15378"/>
        <dbReference type="ChEBI" id="CHEBI:33019"/>
        <dbReference type="ChEBI" id="CHEBI:59457"/>
        <dbReference type="ChEBI" id="CHEBI:73183"/>
        <dbReference type="EC" id="3.6.1.31"/>
    </reaction>
</comment>
<keyword evidence="6 10" id="KW-0547">Nucleotide-binding</keyword>
<comment type="subcellular location">
    <subcellularLocation>
        <location evidence="2 10">Cytoplasm</location>
    </subcellularLocation>
</comment>
<organism evidence="11 12">
    <name type="scientific">Solimonas fluminis</name>
    <dbReference type="NCBI Taxonomy" id="2086571"/>
    <lineage>
        <taxon>Bacteria</taxon>
        <taxon>Pseudomonadati</taxon>
        <taxon>Pseudomonadota</taxon>
        <taxon>Gammaproteobacteria</taxon>
        <taxon>Nevskiales</taxon>
        <taxon>Nevskiaceae</taxon>
        <taxon>Solimonas</taxon>
    </lineage>
</organism>
<dbReference type="UniPathway" id="UPA00031">
    <property type="reaction ID" value="UER00007"/>
</dbReference>
<evidence type="ECO:0000313" key="11">
    <source>
        <dbReference type="EMBL" id="PPE74996.1"/>
    </source>
</evidence>
<comment type="caution">
    <text evidence="11">The sequence shown here is derived from an EMBL/GenBank/DDBJ whole genome shotgun (WGS) entry which is preliminary data.</text>
</comment>
<accession>A0A2S5TJ28</accession>
<dbReference type="InterPro" id="IPR008179">
    <property type="entry name" value="HisE"/>
</dbReference>
<dbReference type="EMBL" id="PSNW01000002">
    <property type="protein sequence ID" value="PPE74996.1"/>
    <property type="molecule type" value="Genomic_DNA"/>
</dbReference>
<evidence type="ECO:0000256" key="4">
    <source>
        <dbReference type="ARBA" id="ARBA00022490"/>
    </source>
</evidence>
<evidence type="ECO:0000256" key="1">
    <source>
        <dbReference type="ARBA" id="ARBA00001460"/>
    </source>
</evidence>
<evidence type="ECO:0000313" key="12">
    <source>
        <dbReference type="Proteomes" id="UP000238220"/>
    </source>
</evidence>
<comment type="pathway">
    <text evidence="3 10">Amino-acid biosynthesis; L-histidine biosynthesis; L-histidine from 5-phospho-alpha-D-ribose 1-diphosphate: step 2/9.</text>
</comment>
<evidence type="ECO:0000256" key="7">
    <source>
        <dbReference type="ARBA" id="ARBA00022801"/>
    </source>
</evidence>
<name>A0A2S5TJ28_9GAMM</name>
<evidence type="ECO:0000256" key="10">
    <source>
        <dbReference type="HAMAP-Rule" id="MF_01020"/>
    </source>
</evidence>
<dbReference type="HAMAP" id="MF_01020">
    <property type="entry name" value="HisE"/>
    <property type="match status" value="1"/>
</dbReference>
<evidence type="ECO:0000256" key="9">
    <source>
        <dbReference type="ARBA" id="ARBA00023102"/>
    </source>
</evidence>
<keyword evidence="12" id="KW-1185">Reference proteome</keyword>
<dbReference type="AlphaFoldDB" id="A0A2S5TJ28"/>
<dbReference type="CDD" id="cd11534">
    <property type="entry name" value="NTP-PPase_HisIE_like"/>
    <property type="match status" value="1"/>
</dbReference>
<proteinExistence type="inferred from homology"/>
<dbReference type="GO" id="GO:0000105">
    <property type="term" value="P:L-histidine biosynthetic process"/>
    <property type="evidence" value="ECO:0007669"/>
    <property type="project" value="UniProtKB-UniRule"/>
</dbReference>
<dbReference type="NCBIfam" id="TIGR03188">
    <property type="entry name" value="histidine_hisI"/>
    <property type="match status" value="1"/>
</dbReference>
<dbReference type="PANTHER" id="PTHR42945">
    <property type="entry name" value="HISTIDINE BIOSYNTHESIS BIFUNCTIONAL PROTEIN"/>
    <property type="match status" value="1"/>
</dbReference>
<dbReference type="InterPro" id="IPR021130">
    <property type="entry name" value="PRib-ATP_PPHydrolase-like"/>
</dbReference>
<dbReference type="PANTHER" id="PTHR42945:SF9">
    <property type="entry name" value="HISTIDINE BIOSYNTHESIS BIFUNCTIONAL PROTEIN HISIE"/>
    <property type="match status" value="1"/>
</dbReference>
<keyword evidence="7 10" id="KW-0378">Hydrolase</keyword>
<keyword evidence="8 10" id="KW-0067">ATP-binding</keyword>
<evidence type="ECO:0000256" key="6">
    <source>
        <dbReference type="ARBA" id="ARBA00022741"/>
    </source>
</evidence>
<keyword evidence="4 10" id="KW-0963">Cytoplasm</keyword>
<evidence type="ECO:0000256" key="8">
    <source>
        <dbReference type="ARBA" id="ARBA00022840"/>
    </source>
</evidence>
<dbReference type="EC" id="3.6.1.31" evidence="10"/>
<keyword evidence="5 10" id="KW-0028">Amino-acid biosynthesis</keyword>
<reference evidence="11 12" key="1">
    <citation type="submission" date="2018-02" db="EMBL/GenBank/DDBJ databases">
        <title>Genome sequencing of Solimonas sp. HR-BB.</title>
        <authorList>
            <person name="Lee Y."/>
            <person name="Jeon C.O."/>
        </authorList>
    </citation>
    <scope>NUCLEOTIDE SEQUENCE [LARGE SCALE GENOMIC DNA]</scope>
    <source>
        <strain evidence="11 12">HR-BB</strain>
    </source>
</reference>
<protein>
    <recommendedName>
        <fullName evidence="10">Phosphoribosyl-ATP pyrophosphatase</fullName>
        <shortName evidence="10">PRA-PH</shortName>
        <ecNumber evidence="10">3.6.1.31</ecNumber>
    </recommendedName>
</protein>
<dbReference type="Gene3D" id="1.10.287.1080">
    <property type="entry name" value="MazG-like"/>
    <property type="match status" value="1"/>
</dbReference>
<dbReference type="GO" id="GO:0005737">
    <property type="term" value="C:cytoplasm"/>
    <property type="evidence" value="ECO:0007669"/>
    <property type="project" value="UniProtKB-SubCell"/>
</dbReference>
<gene>
    <name evidence="10" type="primary">hisE</name>
    <name evidence="11" type="ORF">C3942_04790</name>
</gene>
<evidence type="ECO:0000256" key="2">
    <source>
        <dbReference type="ARBA" id="ARBA00004496"/>
    </source>
</evidence>
<keyword evidence="9 10" id="KW-0368">Histidine biosynthesis</keyword>
<evidence type="ECO:0000256" key="3">
    <source>
        <dbReference type="ARBA" id="ARBA00005204"/>
    </source>
</evidence>
<dbReference type="Proteomes" id="UP000238220">
    <property type="component" value="Unassembled WGS sequence"/>
</dbReference>
<evidence type="ECO:0000256" key="5">
    <source>
        <dbReference type="ARBA" id="ARBA00022605"/>
    </source>
</evidence>
<dbReference type="SUPFAM" id="SSF101386">
    <property type="entry name" value="all-alpha NTP pyrophosphatases"/>
    <property type="match status" value="1"/>
</dbReference>
<sequence>MNPGDVLTQLYATLEARKNADPQGSYIASLYAKGTDAILKKVGEEAAETIIAAKNPESAPLVYELADLWFHSLVLLAHKDLPLTALTDELARRFGQSGLAEKAARSK</sequence>
<dbReference type="GO" id="GO:0004636">
    <property type="term" value="F:phosphoribosyl-ATP diphosphatase activity"/>
    <property type="evidence" value="ECO:0007669"/>
    <property type="project" value="UniProtKB-UniRule"/>
</dbReference>
<dbReference type="OrthoDB" id="9795769at2"/>
<dbReference type="Pfam" id="PF01503">
    <property type="entry name" value="PRA-PH"/>
    <property type="match status" value="1"/>
</dbReference>
<dbReference type="NCBIfam" id="NF001611">
    <property type="entry name" value="PRK00400.1-3"/>
    <property type="match status" value="1"/>
</dbReference>
<dbReference type="RefSeq" id="WP_104229222.1">
    <property type="nucleotide sequence ID" value="NZ_PSNW01000002.1"/>
</dbReference>
<comment type="similarity">
    <text evidence="10">Belongs to the PRA-PH family.</text>
</comment>
<dbReference type="GO" id="GO:0005524">
    <property type="term" value="F:ATP binding"/>
    <property type="evidence" value="ECO:0007669"/>
    <property type="project" value="UniProtKB-KW"/>
</dbReference>